<dbReference type="STRING" id="690850.Desaf_3000"/>
<dbReference type="SUPFAM" id="SSF69786">
    <property type="entry name" value="YggU-like"/>
    <property type="match status" value="1"/>
</dbReference>
<dbReference type="PANTHER" id="PTHR13420">
    <property type="entry name" value="UPF0235 PROTEIN C15ORF40"/>
    <property type="match status" value="1"/>
</dbReference>
<evidence type="ECO:0000256" key="2">
    <source>
        <dbReference type="HAMAP-Rule" id="MF_00634"/>
    </source>
</evidence>
<evidence type="ECO:0000313" key="3">
    <source>
        <dbReference type="EMBL" id="EGJ51302.1"/>
    </source>
</evidence>
<dbReference type="NCBIfam" id="TIGR00251">
    <property type="entry name" value="DUF167 family protein"/>
    <property type="match status" value="1"/>
</dbReference>
<dbReference type="InterPro" id="IPR003746">
    <property type="entry name" value="DUF167"/>
</dbReference>
<dbReference type="PANTHER" id="PTHR13420:SF7">
    <property type="entry name" value="UPF0235 PROTEIN C15ORF40"/>
    <property type="match status" value="1"/>
</dbReference>
<gene>
    <name evidence="3" type="ORF">Desaf_3000</name>
</gene>
<name>F3Z2G9_DESAF</name>
<reference evidence="3 4" key="1">
    <citation type="journal article" date="2011" name="J. Bacteriol.">
        <title>Genome sequence of the mercury-methylating and pleomorphic Desulfovibrio africanus Strain Walvis Bay.</title>
        <authorList>
            <person name="Brown S.D."/>
            <person name="Wall J.D."/>
            <person name="Kucken A.M."/>
            <person name="Gilmour C.C."/>
            <person name="Podar M."/>
            <person name="Brandt C.C."/>
            <person name="Teshima H."/>
            <person name="Detter J.C."/>
            <person name="Han C.S."/>
            <person name="Land M.L."/>
            <person name="Lucas S."/>
            <person name="Han J."/>
            <person name="Pennacchio L."/>
            <person name="Nolan M."/>
            <person name="Pitluck S."/>
            <person name="Woyke T."/>
            <person name="Goodwin L."/>
            <person name="Palumbo A.V."/>
            <person name="Elias D.A."/>
        </authorList>
    </citation>
    <scope>NUCLEOTIDE SEQUENCE [LARGE SCALE GENOMIC DNA]</scope>
    <source>
        <strain evidence="3 4">Walvis Bay</strain>
    </source>
</reference>
<dbReference type="InterPro" id="IPR036591">
    <property type="entry name" value="YggU-like_sf"/>
</dbReference>
<evidence type="ECO:0000256" key="1">
    <source>
        <dbReference type="ARBA" id="ARBA00010364"/>
    </source>
</evidence>
<dbReference type="Pfam" id="PF02594">
    <property type="entry name" value="DUF167"/>
    <property type="match status" value="1"/>
</dbReference>
<dbReference type="Gene3D" id="3.30.1200.10">
    <property type="entry name" value="YggU-like"/>
    <property type="match status" value="1"/>
</dbReference>
<dbReference type="AlphaFoldDB" id="F3Z2G9"/>
<sequence length="109" mass="11828" precursor="true">MKRSSATSAASALPGCVISIEPGVWRLNIWVQPGANRNEPVGLYQDCCKIKLSAPPVDNKANKALVVYIAGLLGLRKNQVLLENGLTSRRKSLLIHSATEPKWSAVMMD</sequence>
<comment type="similarity">
    <text evidence="1 2">Belongs to the UPF0235 family.</text>
</comment>
<keyword evidence="4" id="KW-1185">Reference proteome</keyword>
<organism evidence="3 4">
    <name type="scientific">Desulfocurvibacter africanus subsp. africanus str. Walvis Bay</name>
    <dbReference type="NCBI Taxonomy" id="690850"/>
    <lineage>
        <taxon>Bacteria</taxon>
        <taxon>Pseudomonadati</taxon>
        <taxon>Thermodesulfobacteriota</taxon>
        <taxon>Desulfovibrionia</taxon>
        <taxon>Desulfovibrionales</taxon>
        <taxon>Desulfovibrionaceae</taxon>
        <taxon>Desulfocurvibacter</taxon>
    </lineage>
</organism>
<dbReference type="Proteomes" id="UP000007844">
    <property type="component" value="Chromosome"/>
</dbReference>
<dbReference type="SMART" id="SM01152">
    <property type="entry name" value="DUF167"/>
    <property type="match status" value="1"/>
</dbReference>
<evidence type="ECO:0000313" key="4">
    <source>
        <dbReference type="Proteomes" id="UP000007844"/>
    </source>
</evidence>
<accession>F3Z2G9</accession>
<dbReference type="HAMAP" id="MF_00634">
    <property type="entry name" value="UPF0235"/>
    <property type="match status" value="1"/>
</dbReference>
<dbReference type="GO" id="GO:0005737">
    <property type="term" value="C:cytoplasm"/>
    <property type="evidence" value="ECO:0007669"/>
    <property type="project" value="TreeGrafter"/>
</dbReference>
<dbReference type="eggNOG" id="COG1872">
    <property type="taxonomic scope" value="Bacteria"/>
</dbReference>
<protein>
    <recommendedName>
        <fullName evidence="2">UPF0235 protein Desaf_3000</fullName>
    </recommendedName>
</protein>
<dbReference type="RefSeq" id="WP_014260953.1">
    <property type="nucleotide sequence ID" value="NC_016629.1"/>
</dbReference>
<proteinExistence type="inferred from homology"/>
<dbReference type="EMBL" id="CP003221">
    <property type="protein sequence ID" value="EGJ51302.1"/>
    <property type="molecule type" value="Genomic_DNA"/>
</dbReference>
<dbReference type="HOGENOM" id="CLU_130694_6_2_7"/>
<dbReference type="KEGG" id="daf:Desaf_3000"/>